<dbReference type="RefSeq" id="WP_309307671.1">
    <property type="nucleotide sequence ID" value="NZ_CP133594.1"/>
</dbReference>
<proteinExistence type="predicted"/>
<reference evidence="2" key="1">
    <citation type="submission" date="2023-08" db="EMBL/GenBank/DDBJ databases">
        <title>Methanolobus mangrovi sp. nov. and Methanolobus sediminis sp. nov, two novel methylotrophic methanogens isolated from mangrove sediments in China.</title>
        <authorList>
            <person name="Zhou J."/>
        </authorList>
    </citation>
    <scope>NUCLEOTIDE SEQUENCE</scope>
    <source>
        <strain evidence="2">FTZ2</strain>
    </source>
</reference>
<accession>A0AA51UF92</accession>
<evidence type="ECO:0000313" key="2">
    <source>
        <dbReference type="EMBL" id="WMW21878.1"/>
    </source>
</evidence>
<name>A0AA51UF92_9EURY</name>
<gene>
    <name evidence="2" type="ORF">RE476_10940</name>
</gene>
<dbReference type="GeneID" id="84230663"/>
<dbReference type="KEGG" id="mmav:RE476_10940"/>
<evidence type="ECO:0000313" key="3">
    <source>
        <dbReference type="Proteomes" id="UP001183006"/>
    </source>
</evidence>
<protein>
    <submittedName>
        <fullName evidence="2">Uncharacterized protein</fullName>
    </submittedName>
</protein>
<organism evidence="2 3">
    <name type="scientific">Methanolobus mangrovi</name>
    <dbReference type="NCBI Taxonomy" id="3072977"/>
    <lineage>
        <taxon>Archaea</taxon>
        <taxon>Methanobacteriati</taxon>
        <taxon>Methanobacteriota</taxon>
        <taxon>Stenosarchaea group</taxon>
        <taxon>Methanomicrobia</taxon>
        <taxon>Methanosarcinales</taxon>
        <taxon>Methanosarcinaceae</taxon>
        <taxon>Methanolobus</taxon>
    </lineage>
</organism>
<sequence length="102" mass="11843">MAKTIAELENDLDVMNEMFRKYVKVSLNYQLQIKNAEIPEEQRKALMEKLAVENAKVQKAKEQMKKFEQTIKTLKMSNQKLKEVVSGKETPAETSDYLVAYI</sequence>
<dbReference type="Proteomes" id="UP001183006">
    <property type="component" value="Chromosome"/>
</dbReference>
<evidence type="ECO:0000256" key="1">
    <source>
        <dbReference type="SAM" id="Coils"/>
    </source>
</evidence>
<feature type="coiled-coil region" evidence="1">
    <location>
        <begin position="43"/>
        <end position="84"/>
    </location>
</feature>
<dbReference type="EMBL" id="CP133594">
    <property type="protein sequence ID" value="WMW21878.1"/>
    <property type="molecule type" value="Genomic_DNA"/>
</dbReference>
<dbReference type="AlphaFoldDB" id="A0AA51UF92"/>
<keyword evidence="1" id="KW-0175">Coiled coil</keyword>
<keyword evidence="3" id="KW-1185">Reference proteome</keyword>